<reference evidence="2" key="1">
    <citation type="journal article" date="2019" name="bioRxiv">
        <title>The Genome of the Zebra Mussel, Dreissena polymorpha: A Resource for Invasive Species Research.</title>
        <authorList>
            <person name="McCartney M.A."/>
            <person name="Auch B."/>
            <person name="Kono T."/>
            <person name="Mallez S."/>
            <person name="Zhang Y."/>
            <person name="Obille A."/>
            <person name="Becker A."/>
            <person name="Abrahante J.E."/>
            <person name="Garbe J."/>
            <person name="Badalamenti J.P."/>
            <person name="Herman A."/>
            <person name="Mangelson H."/>
            <person name="Liachko I."/>
            <person name="Sullivan S."/>
            <person name="Sone E.D."/>
            <person name="Koren S."/>
            <person name="Silverstein K.A.T."/>
            <person name="Beckman K.B."/>
            <person name="Gohl D.M."/>
        </authorList>
    </citation>
    <scope>NUCLEOTIDE SEQUENCE</scope>
    <source>
        <strain evidence="2">Duluth1</strain>
        <tissue evidence="2">Whole animal</tissue>
    </source>
</reference>
<gene>
    <name evidence="2" type="ORF">DPMN_017904</name>
</gene>
<keyword evidence="3" id="KW-1185">Reference proteome</keyword>
<feature type="region of interest" description="Disordered" evidence="1">
    <location>
        <begin position="1"/>
        <end position="21"/>
    </location>
</feature>
<name>A0A9D4NHF2_DREPO</name>
<feature type="compositionally biased region" description="Polar residues" evidence="1">
    <location>
        <begin position="1"/>
        <end position="15"/>
    </location>
</feature>
<evidence type="ECO:0000313" key="3">
    <source>
        <dbReference type="Proteomes" id="UP000828390"/>
    </source>
</evidence>
<reference evidence="2" key="2">
    <citation type="submission" date="2020-11" db="EMBL/GenBank/DDBJ databases">
        <authorList>
            <person name="McCartney M.A."/>
            <person name="Auch B."/>
            <person name="Kono T."/>
            <person name="Mallez S."/>
            <person name="Becker A."/>
            <person name="Gohl D.M."/>
            <person name="Silverstein K.A.T."/>
            <person name="Koren S."/>
            <person name="Bechman K.B."/>
            <person name="Herman A."/>
            <person name="Abrahante J.E."/>
            <person name="Garbe J."/>
        </authorList>
    </citation>
    <scope>NUCLEOTIDE SEQUENCE</scope>
    <source>
        <strain evidence="2">Duluth1</strain>
        <tissue evidence="2">Whole animal</tissue>
    </source>
</reference>
<dbReference type="AlphaFoldDB" id="A0A9D4NHF2"/>
<accession>A0A9D4NHF2</accession>
<organism evidence="2 3">
    <name type="scientific">Dreissena polymorpha</name>
    <name type="common">Zebra mussel</name>
    <name type="synonym">Mytilus polymorpha</name>
    <dbReference type="NCBI Taxonomy" id="45954"/>
    <lineage>
        <taxon>Eukaryota</taxon>
        <taxon>Metazoa</taxon>
        <taxon>Spiralia</taxon>
        <taxon>Lophotrochozoa</taxon>
        <taxon>Mollusca</taxon>
        <taxon>Bivalvia</taxon>
        <taxon>Autobranchia</taxon>
        <taxon>Heteroconchia</taxon>
        <taxon>Euheterodonta</taxon>
        <taxon>Imparidentia</taxon>
        <taxon>Neoheterodontei</taxon>
        <taxon>Myida</taxon>
        <taxon>Dreissenoidea</taxon>
        <taxon>Dreissenidae</taxon>
        <taxon>Dreissena</taxon>
    </lineage>
</organism>
<proteinExistence type="predicted"/>
<dbReference type="Proteomes" id="UP000828390">
    <property type="component" value="Unassembled WGS sequence"/>
</dbReference>
<protein>
    <submittedName>
        <fullName evidence="2">Uncharacterized protein</fullName>
    </submittedName>
</protein>
<sequence length="52" mass="5639">MVKQLSNKQSSTTIPTLIDNGTEASTNAEKADLVNNFFTKQSTVDNSTHTIP</sequence>
<comment type="caution">
    <text evidence="2">The sequence shown here is derived from an EMBL/GenBank/DDBJ whole genome shotgun (WGS) entry which is preliminary data.</text>
</comment>
<dbReference type="EMBL" id="JAIWYP010000001">
    <property type="protein sequence ID" value="KAH3893754.1"/>
    <property type="molecule type" value="Genomic_DNA"/>
</dbReference>
<evidence type="ECO:0000256" key="1">
    <source>
        <dbReference type="SAM" id="MobiDB-lite"/>
    </source>
</evidence>
<evidence type="ECO:0000313" key="2">
    <source>
        <dbReference type="EMBL" id="KAH3893754.1"/>
    </source>
</evidence>